<dbReference type="CDD" id="cd01647">
    <property type="entry name" value="RT_LTR"/>
    <property type="match status" value="1"/>
</dbReference>
<evidence type="ECO:0000259" key="1">
    <source>
        <dbReference type="Pfam" id="PF00078"/>
    </source>
</evidence>
<evidence type="ECO:0000313" key="3">
    <source>
        <dbReference type="Proteomes" id="UP001151760"/>
    </source>
</evidence>
<comment type="caution">
    <text evidence="2">The sequence shown here is derived from an EMBL/GenBank/DDBJ whole genome shotgun (WGS) entry which is preliminary data.</text>
</comment>
<dbReference type="InterPro" id="IPR043502">
    <property type="entry name" value="DNA/RNA_pol_sf"/>
</dbReference>
<evidence type="ECO:0000313" key="2">
    <source>
        <dbReference type="EMBL" id="GJT61341.1"/>
    </source>
</evidence>
<accession>A0ABQ5FD39</accession>
<protein>
    <recommendedName>
        <fullName evidence="1">Reverse transcriptase domain-containing protein</fullName>
    </recommendedName>
</protein>
<feature type="domain" description="Reverse transcriptase" evidence="1">
    <location>
        <begin position="28"/>
        <end position="92"/>
    </location>
</feature>
<dbReference type="InterPro" id="IPR043128">
    <property type="entry name" value="Rev_trsase/Diguanyl_cyclase"/>
</dbReference>
<dbReference type="InterPro" id="IPR000477">
    <property type="entry name" value="RT_dom"/>
</dbReference>
<dbReference type="EMBL" id="BQNB010017280">
    <property type="protein sequence ID" value="GJT61341.1"/>
    <property type="molecule type" value="Genomic_DNA"/>
</dbReference>
<gene>
    <name evidence="2" type="ORF">Tco_1004874</name>
</gene>
<dbReference type="Pfam" id="PF00078">
    <property type="entry name" value="RVT_1"/>
    <property type="match status" value="1"/>
</dbReference>
<sequence length="241" mass="27827">MTVVLNDNNELIPSRTVTGWRVCIDYRFFQIPIAPEDQEKTTFTCPYGTFVYRRMPCGLCNALATFQRCMTEIFHDMVEYFMEVFMDDFSVFECIVLGHKISGKGIEVDKAKINVIAKLPYPSNVKGVRSFLGHTERMPFGLCNAPATFQRCMTAIFHDMVEDFMEFFIKQDAKPRLIKWVLLLQGFNIEIKDKKGAKNLVVDHLSRLENPNMGELAEDEITDKFPDEHLMILKAKLNDEC</sequence>
<dbReference type="InterPro" id="IPR053134">
    <property type="entry name" value="RNA-dir_DNA_polymerase"/>
</dbReference>
<dbReference type="PANTHER" id="PTHR24559">
    <property type="entry name" value="TRANSPOSON TY3-I GAG-POL POLYPROTEIN"/>
    <property type="match status" value="1"/>
</dbReference>
<dbReference type="Gene3D" id="3.10.10.10">
    <property type="entry name" value="HIV Type 1 Reverse Transcriptase, subunit A, domain 1"/>
    <property type="match status" value="1"/>
</dbReference>
<dbReference type="Gene3D" id="3.30.70.270">
    <property type="match status" value="2"/>
</dbReference>
<reference evidence="2" key="2">
    <citation type="submission" date="2022-01" db="EMBL/GenBank/DDBJ databases">
        <authorList>
            <person name="Yamashiro T."/>
            <person name="Shiraishi A."/>
            <person name="Satake H."/>
            <person name="Nakayama K."/>
        </authorList>
    </citation>
    <scope>NUCLEOTIDE SEQUENCE</scope>
</reference>
<reference evidence="2" key="1">
    <citation type="journal article" date="2022" name="Int. J. Mol. Sci.">
        <title>Draft Genome of Tanacetum Coccineum: Genomic Comparison of Closely Related Tanacetum-Family Plants.</title>
        <authorList>
            <person name="Yamashiro T."/>
            <person name="Shiraishi A."/>
            <person name="Nakayama K."/>
            <person name="Satake H."/>
        </authorList>
    </citation>
    <scope>NUCLEOTIDE SEQUENCE</scope>
</reference>
<organism evidence="2 3">
    <name type="scientific">Tanacetum coccineum</name>
    <dbReference type="NCBI Taxonomy" id="301880"/>
    <lineage>
        <taxon>Eukaryota</taxon>
        <taxon>Viridiplantae</taxon>
        <taxon>Streptophyta</taxon>
        <taxon>Embryophyta</taxon>
        <taxon>Tracheophyta</taxon>
        <taxon>Spermatophyta</taxon>
        <taxon>Magnoliopsida</taxon>
        <taxon>eudicotyledons</taxon>
        <taxon>Gunneridae</taxon>
        <taxon>Pentapetalae</taxon>
        <taxon>asterids</taxon>
        <taxon>campanulids</taxon>
        <taxon>Asterales</taxon>
        <taxon>Asteraceae</taxon>
        <taxon>Asteroideae</taxon>
        <taxon>Anthemideae</taxon>
        <taxon>Anthemidinae</taxon>
        <taxon>Tanacetum</taxon>
    </lineage>
</organism>
<dbReference type="Proteomes" id="UP001151760">
    <property type="component" value="Unassembled WGS sequence"/>
</dbReference>
<dbReference type="SUPFAM" id="SSF56672">
    <property type="entry name" value="DNA/RNA polymerases"/>
    <property type="match status" value="2"/>
</dbReference>
<keyword evidence="3" id="KW-1185">Reference proteome</keyword>
<proteinExistence type="predicted"/>
<name>A0ABQ5FD39_9ASTR</name>
<dbReference type="PANTHER" id="PTHR24559:SF444">
    <property type="entry name" value="REVERSE TRANSCRIPTASE DOMAIN-CONTAINING PROTEIN"/>
    <property type="match status" value="1"/>
</dbReference>